<dbReference type="Pfam" id="PF00534">
    <property type="entry name" value="Glycos_transf_1"/>
    <property type="match status" value="1"/>
</dbReference>
<gene>
    <name evidence="9" type="ORF">C9374_001318</name>
</gene>
<evidence type="ECO:0000259" key="8">
    <source>
        <dbReference type="Pfam" id="PF21269"/>
    </source>
</evidence>
<dbReference type="Pfam" id="PF21269">
    <property type="entry name" value="TreT_GT1"/>
    <property type="match status" value="1"/>
</dbReference>
<keyword evidence="6" id="KW-0119">Carbohydrate metabolism</keyword>
<sequence length="501" mass="57292">MPLRIVLQSGVKDDPMPLEKQACYASFHHHIERMKKNVKAFSDRRVFHINSTAVGGGVAEMLSRVTRTMNQTGFNASWLTLNTEDERFFVLTKKIHNFIHGTGPDIDFSDQDREVYESVSRENVESDVFRNEISNGDVIVLHDPQPLGMVVPIREKFGSDIKIIFRCHIGLDEHNFQTISAWKFLKPYINQVDHCIFTSPEYVPSFVKNVHCTIIYPSLSPFNPKNQDLSTHEILNILIQSGLTEGDESIDWKIPYEHKVKCLFKDPMSVGIPFSPIVTQISRWDRLKGWIPLIKGWVEMKRNIDKYSSDASEEGKNLLRSVKLVLAGPNPEAIQDDPEGLQVFEELTVYYADLDPELQESIAILSLPMNNVTQNALIVNALQRCSLVIFQNSLREGFGLTCTEAMFKRIPVIGSRQAVGIRLQIRDRIDGRLVNVQDSLEIAQVLADVLLDEKQRIMYGVNAEKRAIDNFLVYKQIEKYSEVFQKVLYNNGEQNYNDNDD</sequence>
<keyword evidence="4" id="KW-0328">Glycosyltransferase</keyword>
<name>A0AA88GXZ1_NAELO</name>
<dbReference type="Proteomes" id="UP000816034">
    <property type="component" value="Unassembled WGS sequence"/>
</dbReference>
<evidence type="ECO:0000256" key="1">
    <source>
        <dbReference type="ARBA" id="ARBA00009481"/>
    </source>
</evidence>
<dbReference type="GeneID" id="68093774"/>
<evidence type="ECO:0000256" key="2">
    <source>
        <dbReference type="ARBA" id="ARBA00011738"/>
    </source>
</evidence>
<keyword evidence="5" id="KW-0808">Transferase</keyword>
<dbReference type="GO" id="GO:0006006">
    <property type="term" value="P:glucose metabolic process"/>
    <property type="evidence" value="ECO:0007669"/>
    <property type="project" value="UniProtKB-KW"/>
</dbReference>
<evidence type="ECO:0000256" key="3">
    <source>
        <dbReference type="ARBA" id="ARBA00022526"/>
    </source>
</evidence>
<accession>A0AA88GXZ1</accession>
<organism evidence="9 10">
    <name type="scientific">Naegleria lovaniensis</name>
    <name type="common">Amoeba</name>
    <dbReference type="NCBI Taxonomy" id="51637"/>
    <lineage>
        <taxon>Eukaryota</taxon>
        <taxon>Discoba</taxon>
        <taxon>Heterolobosea</taxon>
        <taxon>Tetramitia</taxon>
        <taxon>Eutetramitia</taxon>
        <taxon>Vahlkampfiidae</taxon>
        <taxon>Naegleria</taxon>
    </lineage>
</organism>
<dbReference type="InterPro" id="IPR052078">
    <property type="entry name" value="Trehalose_Metab_GTase"/>
</dbReference>
<keyword evidence="3" id="KW-0313">Glucose metabolism</keyword>
<keyword evidence="10" id="KW-1185">Reference proteome</keyword>
<comment type="subunit">
    <text evidence="2">Homodimer.</text>
</comment>
<dbReference type="RefSeq" id="XP_044551716.1">
    <property type="nucleotide sequence ID" value="XM_044689025.1"/>
</dbReference>
<dbReference type="InterPro" id="IPR049438">
    <property type="entry name" value="TreT_GT1"/>
</dbReference>
<evidence type="ECO:0000256" key="5">
    <source>
        <dbReference type="ARBA" id="ARBA00022679"/>
    </source>
</evidence>
<evidence type="ECO:0000313" key="9">
    <source>
        <dbReference type="EMBL" id="KAG2387724.1"/>
    </source>
</evidence>
<reference evidence="9 10" key="1">
    <citation type="journal article" date="2018" name="BMC Genomics">
        <title>The genome of Naegleria lovaniensis, the basis for a comparative approach to unravel pathogenicity factors of the human pathogenic amoeba N. fowleri.</title>
        <authorList>
            <person name="Liechti N."/>
            <person name="Schurch N."/>
            <person name="Bruggmann R."/>
            <person name="Wittwer M."/>
        </authorList>
    </citation>
    <scope>NUCLEOTIDE SEQUENCE [LARGE SCALE GENOMIC DNA]</scope>
    <source>
        <strain evidence="9 10">ATCC 30569</strain>
    </source>
</reference>
<dbReference type="GO" id="GO:0016757">
    <property type="term" value="F:glycosyltransferase activity"/>
    <property type="evidence" value="ECO:0007669"/>
    <property type="project" value="UniProtKB-KW"/>
</dbReference>
<evidence type="ECO:0000256" key="6">
    <source>
        <dbReference type="ARBA" id="ARBA00023277"/>
    </source>
</evidence>
<evidence type="ECO:0000256" key="4">
    <source>
        <dbReference type="ARBA" id="ARBA00022676"/>
    </source>
</evidence>
<dbReference type="PANTHER" id="PTHR47779:SF1">
    <property type="entry name" value="SYNTHASE (CCG-9), PUTATIVE (AFU_ORTHOLOGUE AFUA_3G12100)-RELATED"/>
    <property type="match status" value="1"/>
</dbReference>
<dbReference type="AlphaFoldDB" id="A0AA88GXZ1"/>
<evidence type="ECO:0000259" key="7">
    <source>
        <dbReference type="Pfam" id="PF00534"/>
    </source>
</evidence>
<proteinExistence type="inferred from homology"/>
<feature type="domain" description="Glycosyl transferase family 1" evidence="7">
    <location>
        <begin position="378"/>
        <end position="466"/>
    </location>
</feature>
<dbReference type="EMBL" id="PYSW02000012">
    <property type="protein sequence ID" value="KAG2387724.1"/>
    <property type="molecule type" value="Genomic_DNA"/>
</dbReference>
<feature type="domain" description="Trehalose synthase N-terminal" evidence="8">
    <location>
        <begin position="48"/>
        <end position="204"/>
    </location>
</feature>
<dbReference type="PANTHER" id="PTHR47779">
    <property type="entry name" value="SYNTHASE (CCG-9), PUTATIVE (AFU_ORTHOLOGUE AFUA_3G12100)-RELATED"/>
    <property type="match status" value="1"/>
</dbReference>
<evidence type="ECO:0008006" key="11">
    <source>
        <dbReference type="Google" id="ProtNLM"/>
    </source>
</evidence>
<protein>
    <recommendedName>
        <fullName evidence="11">Glycosyltransferase</fullName>
    </recommendedName>
</protein>
<dbReference type="Gene3D" id="3.40.50.2000">
    <property type="entry name" value="Glycogen Phosphorylase B"/>
    <property type="match status" value="2"/>
</dbReference>
<comment type="similarity">
    <text evidence="1">Belongs to the glycosyltransferase group 1 family. Glycosyltransferase 4 subfamily.</text>
</comment>
<comment type="caution">
    <text evidence="9">The sequence shown here is derived from an EMBL/GenBank/DDBJ whole genome shotgun (WGS) entry which is preliminary data.</text>
</comment>
<dbReference type="SUPFAM" id="SSF53756">
    <property type="entry name" value="UDP-Glycosyltransferase/glycogen phosphorylase"/>
    <property type="match status" value="1"/>
</dbReference>
<dbReference type="InterPro" id="IPR001296">
    <property type="entry name" value="Glyco_trans_1"/>
</dbReference>
<evidence type="ECO:0000313" key="10">
    <source>
        <dbReference type="Proteomes" id="UP000816034"/>
    </source>
</evidence>